<dbReference type="PANTHER" id="PTHR24372">
    <property type="entry name" value="GLYCOPROTEIN HORMONE RECEPTOR"/>
    <property type="match status" value="1"/>
</dbReference>
<evidence type="ECO:0000256" key="9">
    <source>
        <dbReference type="ARBA" id="ARBA00023170"/>
    </source>
</evidence>
<dbReference type="AlphaFoldDB" id="B3SD11"/>
<dbReference type="Pfam" id="PF00001">
    <property type="entry name" value="7tm_1"/>
    <property type="match status" value="1"/>
</dbReference>
<dbReference type="STRING" id="10228.B3SD11"/>
<dbReference type="HOGENOM" id="CLU_006130_2_1_1"/>
<dbReference type="SUPFAM" id="SSF52058">
    <property type="entry name" value="L domain-like"/>
    <property type="match status" value="1"/>
</dbReference>
<keyword evidence="8 12" id="KW-0472">Membrane</keyword>
<dbReference type="PROSITE" id="PS00237">
    <property type="entry name" value="G_PROTEIN_RECEP_F1_1"/>
    <property type="match status" value="1"/>
</dbReference>
<dbReference type="EMBL" id="DS985275">
    <property type="protein sequence ID" value="EDV19355.1"/>
    <property type="molecule type" value="Genomic_DNA"/>
</dbReference>
<keyword evidence="7 11" id="KW-0297">G-protein coupled receptor</keyword>
<dbReference type="PhylomeDB" id="B3SD11"/>
<dbReference type="InterPro" id="IPR032675">
    <property type="entry name" value="LRR_dom_sf"/>
</dbReference>
<evidence type="ECO:0000256" key="4">
    <source>
        <dbReference type="ARBA" id="ARBA00022692"/>
    </source>
</evidence>
<feature type="transmembrane region" description="Helical" evidence="12">
    <location>
        <begin position="275"/>
        <end position="298"/>
    </location>
</feature>
<comment type="subcellular location">
    <subcellularLocation>
        <location evidence="1">Cell membrane</location>
        <topology evidence="1">Multi-pass membrane protein</topology>
    </subcellularLocation>
</comment>
<dbReference type="eggNOG" id="KOG2087">
    <property type="taxonomic scope" value="Eukaryota"/>
</dbReference>
<keyword evidence="15" id="KW-1185">Reference proteome</keyword>
<dbReference type="PROSITE" id="PS50262">
    <property type="entry name" value="G_PROTEIN_RECEP_F1_2"/>
    <property type="match status" value="1"/>
</dbReference>
<dbReference type="OrthoDB" id="1687175at2759"/>
<feature type="domain" description="G-protein coupled receptors family 1 profile" evidence="13">
    <location>
        <begin position="254"/>
        <end position="515"/>
    </location>
</feature>
<evidence type="ECO:0000256" key="6">
    <source>
        <dbReference type="ARBA" id="ARBA00022989"/>
    </source>
</evidence>
<dbReference type="InParanoid" id="B3SD11"/>
<evidence type="ECO:0000259" key="13">
    <source>
        <dbReference type="PROSITE" id="PS50262"/>
    </source>
</evidence>
<dbReference type="RefSeq" id="XP_002118130.1">
    <property type="nucleotide sequence ID" value="XM_002118094.1"/>
</dbReference>
<keyword evidence="2" id="KW-1003">Cell membrane</keyword>
<dbReference type="GO" id="GO:0005886">
    <property type="term" value="C:plasma membrane"/>
    <property type="evidence" value="ECO:0000318"/>
    <property type="project" value="GO_Central"/>
</dbReference>
<evidence type="ECO:0000256" key="8">
    <source>
        <dbReference type="ARBA" id="ARBA00023136"/>
    </source>
</evidence>
<evidence type="ECO:0000256" key="5">
    <source>
        <dbReference type="ARBA" id="ARBA00022737"/>
    </source>
</evidence>
<reference evidence="14 15" key="1">
    <citation type="journal article" date="2008" name="Nature">
        <title>The Trichoplax genome and the nature of placozoans.</title>
        <authorList>
            <person name="Srivastava M."/>
            <person name="Begovic E."/>
            <person name="Chapman J."/>
            <person name="Putnam N.H."/>
            <person name="Hellsten U."/>
            <person name="Kawashima T."/>
            <person name="Kuo A."/>
            <person name="Mitros T."/>
            <person name="Salamov A."/>
            <person name="Carpenter M.L."/>
            <person name="Signorovitch A.Y."/>
            <person name="Moreno M.A."/>
            <person name="Kamm K."/>
            <person name="Grimwood J."/>
            <person name="Schmutz J."/>
            <person name="Shapiro H."/>
            <person name="Grigoriev I.V."/>
            <person name="Buss L.W."/>
            <person name="Schierwater B."/>
            <person name="Dellaporta S.L."/>
            <person name="Rokhsar D.S."/>
        </authorList>
    </citation>
    <scope>NUCLEOTIDE SEQUENCE [LARGE SCALE GENOMIC DNA]</scope>
    <source>
        <strain evidence="14 15">Grell-BS-1999</strain>
    </source>
</reference>
<dbReference type="GO" id="GO:0009755">
    <property type="term" value="P:hormone-mediated signaling pathway"/>
    <property type="evidence" value="ECO:0000318"/>
    <property type="project" value="GO_Central"/>
</dbReference>
<dbReference type="PRINTS" id="PR00237">
    <property type="entry name" value="GPCRRHODOPSN"/>
</dbReference>
<dbReference type="FunCoup" id="B3SD11">
    <property type="interactions" value="187"/>
</dbReference>
<accession>B3SD11</accession>
<keyword evidence="6 12" id="KW-1133">Transmembrane helix</keyword>
<evidence type="ECO:0000256" key="3">
    <source>
        <dbReference type="ARBA" id="ARBA00022614"/>
    </source>
</evidence>
<name>B3SD11_TRIAD</name>
<dbReference type="Proteomes" id="UP000009022">
    <property type="component" value="Unassembled WGS sequence"/>
</dbReference>
<keyword evidence="5" id="KW-0677">Repeat</keyword>
<evidence type="ECO:0000313" key="14">
    <source>
        <dbReference type="EMBL" id="EDV19355.1"/>
    </source>
</evidence>
<evidence type="ECO:0000256" key="1">
    <source>
        <dbReference type="ARBA" id="ARBA00004651"/>
    </source>
</evidence>
<evidence type="ECO:0000256" key="10">
    <source>
        <dbReference type="ARBA" id="ARBA00023224"/>
    </source>
</evidence>
<feature type="transmembrane region" description="Helical" evidence="12">
    <location>
        <begin position="493"/>
        <end position="517"/>
    </location>
</feature>
<dbReference type="KEGG" id="tad:TRIADDRAFT_62168"/>
<organism evidence="14 15">
    <name type="scientific">Trichoplax adhaerens</name>
    <name type="common">Trichoplax reptans</name>
    <dbReference type="NCBI Taxonomy" id="10228"/>
    <lineage>
        <taxon>Eukaryota</taxon>
        <taxon>Metazoa</taxon>
        <taxon>Placozoa</taxon>
        <taxon>Uniplacotomia</taxon>
        <taxon>Trichoplacea</taxon>
        <taxon>Trichoplacidae</taxon>
        <taxon>Trichoplax</taxon>
    </lineage>
</organism>
<feature type="transmembrane region" description="Helical" evidence="12">
    <location>
        <begin position="413"/>
        <end position="438"/>
    </location>
</feature>
<feature type="transmembrane region" description="Helical" evidence="12">
    <location>
        <begin position="243"/>
        <end position="263"/>
    </location>
</feature>
<feature type="transmembrane region" description="Helical" evidence="12">
    <location>
        <begin position="459"/>
        <end position="481"/>
    </location>
</feature>
<keyword evidence="10 11" id="KW-0807">Transducer</keyword>
<dbReference type="Pfam" id="PF13855">
    <property type="entry name" value="LRR_8"/>
    <property type="match status" value="1"/>
</dbReference>
<evidence type="ECO:0000256" key="7">
    <source>
        <dbReference type="ARBA" id="ARBA00023040"/>
    </source>
</evidence>
<evidence type="ECO:0000256" key="12">
    <source>
        <dbReference type="SAM" id="Phobius"/>
    </source>
</evidence>
<gene>
    <name evidence="14" type="ORF">TRIADDRAFT_62168</name>
</gene>
<dbReference type="InterPro" id="IPR017452">
    <property type="entry name" value="GPCR_Rhodpsn_7TM"/>
</dbReference>
<proteinExistence type="inferred from homology"/>
<dbReference type="InterPro" id="IPR000276">
    <property type="entry name" value="GPCR_Rhodpsn"/>
</dbReference>
<dbReference type="CTD" id="6759343"/>
<sequence>MIRNFFELITTFRDLSYNKIKSNVDSWSLRHLNELYSLDISGNKFKYFRLIFEDLLRKKLRVIKLANTDATVDEIEKSIEIQVPRCYGEGTHVEGVRPSCNYDFNFSRLNWTKLPKVLRIYGQHLQNLDLSNNNLTNICEIPWATFAENLEMTDFSWNNIKILTATCFKGLKRLTNILMQGNSLVEIKKESFFYTPLLKHIRSTRLYLCCMVPASIQTCYPLRKYDGLSTCDGLLSHVTLQMYIWLVGCIAFIGNIAVFTLHIKSIKTKKNPVPIFLIANLAISDFIVANYLLIIAIGDRFYSHYNFAVESEHWLRSIPCLLACFICCAASLMSVFMMLIISIDRYVCIVYPFSERKLTVKSAFLLVACCWLFSIIFVGIPVMYSVGADGDNRLHGYSSICMASNVSNPYFKWWITAFTLITIICWIITCILYGKMLSSIRQSSRNVRKSKSISKDKRIAIRLFLILVTDLISWIPYYIVFMHVLSTSHSVDMIALQFTIIFALPINSAVNPCLYTLSSQSLINKINRIGGVFQGALKLIRNSMQSSEDLSDLSANNNRMKPHTKTTHVFRRYNTRASINIGRNMSSKI</sequence>
<evidence type="ECO:0000256" key="11">
    <source>
        <dbReference type="RuleBase" id="RU000688"/>
    </source>
</evidence>
<dbReference type="GO" id="GO:0007189">
    <property type="term" value="P:adenylate cyclase-activating G protein-coupled receptor signaling pathway"/>
    <property type="evidence" value="ECO:0000318"/>
    <property type="project" value="GO_Central"/>
</dbReference>
<keyword evidence="3" id="KW-0433">Leucine-rich repeat</keyword>
<dbReference type="GeneID" id="6759343"/>
<dbReference type="PROSITE" id="PS51450">
    <property type="entry name" value="LRR"/>
    <property type="match status" value="1"/>
</dbReference>
<comment type="similarity">
    <text evidence="11">Belongs to the G-protein coupled receptor 1 family.</text>
</comment>
<dbReference type="Gene3D" id="3.80.10.10">
    <property type="entry name" value="Ribonuclease Inhibitor"/>
    <property type="match status" value="1"/>
</dbReference>
<evidence type="ECO:0000256" key="2">
    <source>
        <dbReference type="ARBA" id="ARBA00022475"/>
    </source>
</evidence>
<dbReference type="SUPFAM" id="SSF81321">
    <property type="entry name" value="Family A G protein-coupled receptor-like"/>
    <property type="match status" value="1"/>
</dbReference>
<evidence type="ECO:0000313" key="15">
    <source>
        <dbReference type="Proteomes" id="UP000009022"/>
    </source>
</evidence>
<feature type="transmembrane region" description="Helical" evidence="12">
    <location>
        <begin position="362"/>
        <end position="384"/>
    </location>
</feature>
<dbReference type="CDD" id="cd14980">
    <property type="entry name" value="7tmA_Glycoprotein_LRR_R-like"/>
    <property type="match status" value="1"/>
</dbReference>
<protein>
    <recommendedName>
        <fullName evidence="13">G-protein coupled receptors family 1 profile domain-containing protein</fullName>
    </recommendedName>
</protein>
<feature type="transmembrane region" description="Helical" evidence="12">
    <location>
        <begin position="318"/>
        <end position="341"/>
    </location>
</feature>
<keyword evidence="9 11" id="KW-0675">Receptor</keyword>
<dbReference type="PANTHER" id="PTHR24372:SF77">
    <property type="entry name" value="G-PROTEIN COUPLED RECEPTORS FAMILY 1 PROFILE DOMAIN-CONTAINING PROTEIN"/>
    <property type="match status" value="1"/>
</dbReference>
<keyword evidence="4 11" id="KW-0812">Transmembrane</keyword>
<dbReference type="Gene3D" id="1.20.1070.10">
    <property type="entry name" value="Rhodopsin 7-helix transmembrane proteins"/>
    <property type="match status" value="1"/>
</dbReference>
<dbReference type="InterPro" id="IPR001611">
    <property type="entry name" value="Leu-rich_rpt"/>
</dbReference>
<dbReference type="FunFam" id="1.20.1070.10:FF:000353">
    <property type="entry name" value="G-protein coupled receptor GRL101-like protein"/>
    <property type="match status" value="1"/>
</dbReference>
<dbReference type="GO" id="GO:0008528">
    <property type="term" value="F:G protein-coupled peptide receptor activity"/>
    <property type="evidence" value="ECO:0000318"/>
    <property type="project" value="GO_Central"/>
</dbReference>